<dbReference type="GO" id="GO:0008270">
    <property type="term" value="F:zinc ion binding"/>
    <property type="evidence" value="ECO:0007669"/>
    <property type="project" value="UniProtKB-KW"/>
</dbReference>
<dbReference type="GO" id="GO:0003700">
    <property type="term" value="F:DNA-binding transcription factor activity"/>
    <property type="evidence" value="ECO:0007669"/>
    <property type="project" value="InterPro"/>
</dbReference>
<feature type="domain" description="C2H2-type" evidence="9">
    <location>
        <begin position="106"/>
        <end position="133"/>
    </location>
</feature>
<comment type="caution">
    <text evidence="10">The sequence shown here is derived from an EMBL/GenBank/DDBJ whole genome shotgun (WGS) entry which is preliminary data.</text>
</comment>
<keyword evidence="2" id="KW-0677">Repeat</keyword>
<dbReference type="Gene3D" id="3.30.160.60">
    <property type="entry name" value="Classic Zinc Finger"/>
    <property type="match status" value="1"/>
</dbReference>
<keyword evidence="3 7" id="KW-0863">Zinc-finger</keyword>
<dbReference type="InterPro" id="IPR013087">
    <property type="entry name" value="Znf_C2H2_type"/>
</dbReference>
<protein>
    <recommendedName>
        <fullName evidence="9">C2H2-type domain-containing protein</fullName>
    </recommendedName>
</protein>
<evidence type="ECO:0000256" key="5">
    <source>
        <dbReference type="ARBA" id="ARBA00023015"/>
    </source>
</evidence>
<evidence type="ECO:0000313" key="11">
    <source>
        <dbReference type="Proteomes" id="UP000775213"/>
    </source>
</evidence>
<reference evidence="10 11" key="1">
    <citation type="journal article" date="2021" name="Hortic Res">
        <title>Chromosome-scale assembly of the Dendrobium chrysotoxum genome enhances the understanding of orchid evolution.</title>
        <authorList>
            <person name="Zhang Y."/>
            <person name="Zhang G.Q."/>
            <person name="Zhang D."/>
            <person name="Liu X.D."/>
            <person name="Xu X.Y."/>
            <person name="Sun W.H."/>
            <person name="Yu X."/>
            <person name="Zhu X."/>
            <person name="Wang Z.W."/>
            <person name="Zhao X."/>
            <person name="Zhong W.Y."/>
            <person name="Chen H."/>
            <person name="Yin W.L."/>
            <person name="Huang T."/>
            <person name="Niu S.C."/>
            <person name="Liu Z.J."/>
        </authorList>
    </citation>
    <scope>NUCLEOTIDE SEQUENCE [LARGE SCALE GENOMIC DNA]</scope>
    <source>
        <strain evidence="10">Lindl</strain>
    </source>
</reference>
<dbReference type="PROSITE" id="PS00028">
    <property type="entry name" value="ZINC_FINGER_C2H2_1"/>
    <property type="match status" value="2"/>
</dbReference>
<dbReference type="SMART" id="SM00355">
    <property type="entry name" value="ZnF_C2H2"/>
    <property type="match status" value="2"/>
</dbReference>
<proteinExistence type="predicted"/>
<dbReference type="Pfam" id="PF13912">
    <property type="entry name" value="zf-C2H2_6"/>
    <property type="match status" value="2"/>
</dbReference>
<dbReference type="SUPFAM" id="SSF57667">
    <property type="entry name" value="beta-beta-alpha zinc fingers"/>
    <property type="match status" value="1"/>
</dbReference>
<accession>A0AAV7H7S7</accession>
<evidence type="ECO:0000256" key="4">
    <source>
        <dbReference type="ARBA" id="ARBA00022833"/>
    </source>
</evidence>
<name>A0AAV7H7S7_DENCH</name>
<organism evidence="10 11">
    <name type="scientific">Dendrobium chrysotoxum</name>
    <name type="common">Orchid</name>
    <dbReference type="NCBI Taxonomy" id="161865"/>
    <lineage>
        <taxon>Eukaryota</taxon>
        <taxon>Viridiplantae</taxon>
        <taxon>Streptophyta</taxon>
        <taxon>Embryophyta</taxon>
        <taxon>Tracheophyta</taxon>
        <taxon>Spermatophyta</taxon>
        <taxon>Magnoliopsida</taxon>
        <taxon>Liliopsida</taxon>
        <taxon>Asparagales</taxon>
        <taxon>Orchidaceae</taxon>
        <taxon>Epidendroideae</taxon>
        <taxon>Malaxideae</taxon>
        <taxon>Dendrobiinae</taxon>
        <taxon>Dendrobium</taxon>
    </lineage>
</organism>
<dbReference type="Proteomes" id="UP000775213">
    <property type="component" value="Unassembled WGS sequence"/>
</dbReference>
<gene>
    <name evidence="10" type="ORF">IEQ34_006881</name>
</gene>
<evidence type="ECO:0000256" key="2">
    <source>
        <dbReference type="ARBA" id="ARBA00022737"/>
    </source>
</evidence>
<feature type="region of interest" description="Disordered" evidence="8">
    <location>
        <begin position="70"/>
        <end position="102"/>
    </location>
</feature>
<dbReference type="AlphaFoldDB" id="A0AAV7H7S7"/>
<dbReference type="PANTHER" id="PTHR45988">
    <property type="entry name" value="C2H2 TYPE ZINC FINGER TRANSCRIPTION FACTOR FAMILY-RELATED"/>
    <property type="match status" value="1"/>
</dbReference>
<dbReference type="GO" id="GO:0000976">
    <property type="term" value="F:transcription cis-regulatory region binding"/>
    <property type="evidence" value="ECO:0007669"/>
    <property type="project" value="TreeGrafter"/>
</dbReference>
<keyword evidence="1" id="KW-0479">Metal-binding</keyword>
<keyword evidence="11" id="KW-1185">Reference proteome</keyword>
<feature type="domain" description="C2H2-type" evidence="9">
    <location>
        <begin position="55"/>
        <end position="77"/>
    </location>
</feature>
<dbReference type="PANTHER" id="PTHR45988:SF1">
    <property type="entry name" value="ZINC FINGER PROTEIN AZF2"/>
    <property type="match status" value="1"/>
</dbReference>
<dbReference type="EMBL" id="JAGFBR010000007">
    <property type="protein sequence ID" value="KAH0464095.1"/>
    <property type="molecule type" value="Genomic_DNA"/>
</dbReference>
<dbReference type="InterPro" id="IPR036236">
    <property type="entry name" value="Znf_C2H2_sf"/>
</dbReference>
<evidence type="ECO:0000256" key="3">
    <source>
        <dbReference type="ARBA" id="ARBA00022771"/>
    </source>
</evidence>
<keyword evidence="4" id="KW-0862">Zinc</keyword>
<keyword evidence="5" id="KW-0805">Transcription regulation</keyword>
<evidence type="ECO:0000256" key="7">
    <source>
        <dbReference type="PROSITE-ProRule" id="PRU00042"/>
    </source>
</evidence>
<dbReference type="PROSITE" id="PS50157">
    <property type="entry name" value="ZINC_FINGER_C2H2_2"/>
    <property type="match status" value="2"/>
</dbReference>
<evidence type="ECO:0000313" key="10">
    <source>
        <dbReference type="EMBL" id="KAH0464095.1"/>
    </source>
</evidence>
<dbReference type="InterPro" id="IPR044653">
    <property type="entry name" value="AZF1/2/3-like"/>
</dbReference>
<keyword evidence="6" id="KW-0804">Transcription</keyword>
<sequence>MATEAFLSFFSPVPSPSPSPNHPQPATAEESVALYLFNLASGDSCVMSQPSVPLYQCSVCGKTFSSYQALGGHKSSHRRPAVPGEPGRADRPAGPPDWDSNGSGAHQCSLCMRRFQTGQALGGHKRLHYWETAAAPSSSFISVNVRVFDLNLPPEEEEDEEEIQSPLLRKKIRLSD</sequence>
<evidence type="ECO:0000256" key="6">
    <source>
        <dbReference type="ARBA" id="ARBA00023163"/>
    </source>
</evidence>
<evidence type="ECO:0000256" key="8">
    <source>
        <dbReference type="SAM" id="MobiDB-lite"/>
    </source>
</evidence>
<dbReference type="GO" id="GO:0005634">
    <property type="term" value="C:nucleus"/>
    <property type="evidence" value="ECO:0007669"/>
    <property type="project" value="TreeGrafter"/>
</dbReference>
<evidence type="ECO:0000256" key="1">
    <source>
        <dbReference type="ARBA" id="ARBA00022723"/>
    </source>
</evidence>
<evidence type="ECO:0000259" key="9">
    <source>
        <dbReference type="PROSITE" id="PS50157"/>
    </source>
</evidence>